<dbReference type="Pfam" id="PF22725">
    <property type="entry name" value="GFO_IDH_MocA_C3"/>
    <property type="match status" value="1"/>
</dbReference>
<dbReference type="STRING" id="1095778.SAMN04489842_1491"/>
<reference evidence="5" key="1">
    <citation type="submission" date="2016-10" db="EMBL/GenBank/DDBJ databases">
        <authorList>
            <person name="Varghese N."/>
            <person name="Submissions S."/>
        </authorList>
    </citation>
    <scope>NUCLEOTIDE SEQUENCE [LARGE SCALE GENOMIC DNA]</scope>
    <source>
        <strain evidence="5">DSM 24767</strain>
    </source>
</reference>
<evidence type="ECO:0000259" key="3">
    <source>
        <dbReference type="Pfam" id="PF22725"/>
    </source>
</evidence>
<dbReference type="InterPro" id="IPR050463">
    <property type="entry name" value="Gfo/Idh/MocA_oxidrdct_glycsds"/>
</dbReference>
<dbReference type="AlphaFoldDB" id="A0A1H1CQB3"/>
<feature type="domain" description="GFO/IDH/MocA-like oxidoreductase" evidence="3">
    <location>
        <begin position="192"/>
        <end position="326"/>
    </location>
</feature>
<sequence>MKENSTVQINRSQLLFRSLPAYLYELESDGNSIETTYFFLATDCIRREMGCFSVIGTDVGIGVVGLGGMGNLHAQHLEELGADVVAGADLVPERRRQFAETYAAEPYETHEELVVDDAVDAVVVATPNRFHEPIAVAALEADRHVLVEKPLAHTLDSAERIAEAAERSEGICMVGFHNRHAASMVMFDEHRARGRFGELTHVEANYVRRRGVPGPGSWFTDSDLAGGGALLDIGVHALDLALYALDFPAVTEVSGVARTTFGSQEEYADPDGFGENWNAESETYEVDDSVTAFIRCEDGQTISLEAAWATNREESMDFRVRGTEAGAQFDIGDTDMTMLEAGTAGTDHYANVDLTGDPAMTGYAGQDEQFLEAIASGGQPQTNTLEEALTVQRVIDAIYRSSETGRSVRLADVEEAVEQRTQIN</sequence>
<dbReference type="EMBL" id="FNLC01000001">
    <property type="protein sequence ID" value="SDQ66451.1"/>
    <property type="molecule type" value="Genomic_DNA"/>
</dbReference>
<dbReference type="SUPFAM" id="SSF55347">
    <property type="entry name" value="Glyceraldehyde-3-phosphate dehydrogenase-like, C-terminal domain"/>
    <property type="match status" value="1"/>
</dbReference>
<protein>
    <submittedName>
        <fullName evidence="4">Predicted dehydrogenase</fullName>
    </submittedName>
</protein>
<dbReference type="InterPro" id="IPR036291">
    <property type="entry name" value="NAD(P)-bd_dom_sf"/>
</dbReference>
<keyword evidence="5" id="KW-1185">Reference proteome</keyword>
<dbReference type="InterPro" id="IPR055170">
    <property type="entry name" value="GFO_IDH_MocA-like_dom"/>
</dbReference>
<organism evidence="4 5">
    <name type="scientific">Natronobacterium texcoconense</name>
    <dbReference type="NCBI Taxonomy" id="1095778"/>
    <lineage>
        <taxon>Archaea</taxon>
        <taxon>Methanobacteriati</taxon>
        <taxon>Methanobacteriota</taxon>
        <taxon>Stenosarchaea group</taxon>
        <taxon>Halobacteria</taxon>
        <taxon>Halobacteriales</taxon>
        <taxon>Natrialbaceae</taxon>
        <taxon>Natronobacterium</taxon>
    </lineage>
</organism>
<proteinExistence type="predicted"/>
<dbReference type="Proteomes" id="UP000198848">
    <property type="component" value="Unassembled WGS sequence"/>
</dbReference>
<dbReference type="Gene3D" id="3.40.50.720">
    <property type="entry name" value="NAD(P)-binding Rossmann-like Domain"/>
    <property type="match status" value="1"/>
</dbReference>
<feature type="domain" description="Gfo/Idh/MocA-like oxidoreductase N-terminal" evidence="2">
    <location>
        <begin position="60"/>
        <end position="176"/>
    </location>
</feature>
<dbReference type="GO" id="GO:0000166">
    <property type="term" value="F:nucleotide binding"/>
    <property type="evidence" value="ECO:0007669"/>
    <property type="project" value="InterPro"/>
</dbReference>
<dbReference type="GO" id="GO:0016491">
    <property type="term" value="F:oxidoreductase activity"/>
    <property type="evidence" value="ECO:0007669"/>
    <property type="project" value="UniProtKB-KW"/>
</dbReference>
<accession>A0A1H1CQB3</accession>
<name>A0A1H1CQB3_NATTX</name>
<dbReference type="InterPro" id="IPR000683">
    <property type="entry name" value="Gfo/Idh/MocA-like_OxRdtase_N"/>
</dbReference>
<dbReference type="PANTHER" id="PTHR43818">
    <property type="entry name" value="BCDNA.GH03377"/>
    <property type="match status" value="1"/>
</dbReference>
<dbReference type="SUPFAM" id="SSF51735">
    <property type="entry name" value="NAD(P)-binding Rossmann-fold domains"/>
    <property type="match status" value="1"/>
</dbReference>
<keyword evidence="1" id="KW-0560">Oxidoreductase</keyword>
<gene>
    <name evidence="4" type="ORF">SAMN04489842_1491</name>
</gene>
<dbReference type="Pfam" id="PF01408">
    <property type="entry name" value="GFO_IDH_MocA"/>
    <property type="match status" value="1"/>
</dbReference>
<evidence type="ECO:0000259" key="2">
    <source>
        <dbReference type="Pfam" id="PF01408"/>
    </source>
</evidence>
<dbReference type="Gene3D" id="3.30.360.10">
    <property type="entry name" value="Dihydrodipicolinate Reductase, domain 2"/>
    <property type="match status" value="1"/>
</dbReference>
<evidence type="ECO:0000256" key="1">
    <source>
        <dbReference type="ARBA" id="ARBA00023002"/>
    </source>
</evidence>
<evidence type="ECO:0000313" key="4">
    <source>
        <dbReference type="EMBL" id="SDQ66451.1"/>
    </source>
</evidence>
<evidence type="ECO:0000313" key="5">
    <source>
        <dbReference type="Proteomes" id="UP000198848"/>
    </source>
</evidence>
<dbReference type="PANTHER" id="PTHR43818:SF11">
    <property type="entry name" value="BCDNA.GH03377"/>
    <property type="match status" value="1"/>
</dbReference>